<dbReference type="HOGENOM" id="CLU_006410_5_0_1"/>
<dbReference type="Pfam" id="PF17667">
    <property type="entry name" value="Pkinase_fungal"/>
    <property type="match status" value="1"/>
</dbReference>
<protein>
    <recommendedName>
        <fullName evidence="2">Protein kinase domain-containing protein</fullName>
    </recommendedName>
</protein>
<feature type="region of interest" description="Disordered" evidence="1">
    <location>
        <begin position="688"/>
        <end position="731"/>
    </location>
</feature>
<feature type="compositionally biased region" description="Polar residues" evidence="1">
    <location>
        <begin position="700"/>
        <end position="711"/>
    </location>
</feature>
<dbReference type="InterPro" id="IPR008266">
    <property type="entry name" value="Tyr_kinase_AS"/>
</dbReference>
<dbReference type="OMA" id="HETRTHE"/>
<evidence type="ECO:0000313" key="4">
    <source>
        <dbReference type="Proteomes" id="UP000030669"/>
    </source>
</evidence>
<dbReference type="PANTHER" id="PTHR38248">
    <property type="entry name" value="FUNK1 6"/>
    <property type="match status" value="1"/>
</dbReference>
<dbReference type="InterPro" id="IPR040976">
    <property type="entry name" value="Pkinase_fungal"/>
</dbReference>
<dbReference type="OrthoDB" id="5592585at2759"/>
<dbReference type="eggNOG" id="ENOG502SIZI">
    <property type="taxonomic scope" value="Eukaryota"/>
</dbReference>
<dbReference type="SUPFAM" id="SSF56112">
    <property type="entry name" value="Protein kinase-like (PK-like)"/>
    <property type="match status" value="1"/>
</dbReference>
<dbReference type="GO" id="GO:0004672">
    <property type="term" value="F:protein kinase activity"/>
    <property type="evidence" value="ECO:0007669"/>
    <property type="project" value="InterPro"/>
</dbReference>
<dbReference type="PROSITE" id="PS50011">
    <property type="entry name" value="PROTEIN_KINASE_DOM"/>
    <property type="match status" value="1"/>
</dbReference>
<dbReference type="GO" id="GO:0005524">
    <property type="term" value="F:ATP binding"/>
    <property type="evidence" value="ECO:0007669"/>
    <property type="project" value="InterPro"/>
</dbReference>
<dbReference type="Proteomes" id="UP000030669">
    <property type="component" value="Unassembled WGS sequence"/>
</dbReference>
<proteinExistence type="predicted"/>
<evidence type="ECO:0000256" key="1">
    <source>
        <dbReference type="SAM" id="MobiDB-lite"/>
    </source>
</evidence>
<dbReference type="GeneID" id="19308546"/>
<accession>S7RMI4</accession>
<dbReference type="RefSeq" id="XP_007865717.1">
    <property type="nucleotide sequence ID" value="XM_007867526.1"/>
</dbReference>
<evidence type="ECO:0000313" key="3">
    <source>
        <dbReference type="EMBL" id="EPQ55650.1"/>
    </source>
</evidence>
<organism evidence="3 4">
    <name type="scientific">Gloeophyllum trabeum (strain ATCC 11539 / FP-39264 / Madison 617)</name>
    <name type="common">Brown rot fungus</name>
    <dbReference type="NCBI Taxonomy" id="670483"/>
    <lineage>
        <taxon>Eukaryota</taxon>
        <taxon>Fungi</taxon>
        <taxon>Dikarya</taxon>
        <taxon>Basidiomycota</taxon>
        <taxon>Agaricomycotina</taxon>
        <taxon>Agaricomycetes</taxon>
        <taxon>Gloeophyllales</taxon>
        <taxon>Gloeophyllaceae</taxon>
        <taxon>Gloeophyllum</taxon>
    </lineage>
</organism>
<gene>
    <name evidence="3" type="ORF">GLOTRDRAFT_75784</name>
</gene>
<dbReference type="KEGG" id="gtr:GLOTRDRAFT_75784"/>
<sequence length="731" mass="83948">MSDTRPELDVSPQTSSHSPRKAGRNSTKPFGATIDEVAKARKDIAVEMSGYFVGPMPVNEFLAEFLPLPAGVHEDESELAKVFGAMKKATGEKRQKKTQTSSRVDRFPGLRFCDTSHKHDPQDENEFQPDISVYTDRDPVDLDRTCWERVQLVIELKAETKDDPFVDISYNKTSGEPNPYPFERNSNEGIRNRAQLVQYASMMWANQPRVFLFQVILFKDCARLLRYDRAGAIVSEQFHYQNTPYLAQFLSRFNIMPHTQRGEDPTVTRATDDEADRATTILDKDDIEQNKPMLKIIVNDKTGDKELIVSKRRFIYPTAIGRGTRCYVAADLNTGKRVFLKDSWRYDVERMQQEGDIYELLNEKGVSNIAKVVYHGDVKDQEGRTDQRSITAPYAGRSWALRTRTLVQHRHYRIVLDKVGKPLTEAPSSRSIIKGILDALIAHKEACEKADILHRDLSPGNIIMISNDSAILIDWDLSRSLQSLEEENARVRDRTGTWQYISHALLRDPLKAHTRGDDLESSYWILLWTCLHHIRSNLAQPELYGIMRAVFDECEWDYRSNYYTGGKAKKLLLLSEEYIQDLTFAGAPMLDILLYHLRVVFREYVQYVINYTDARNLRKLQERLSGGHGDSRTAVQNNGVPVPETLRNSDRVIQLFATAYNTPGWPENDRVDDQIPKVRWSKSIHTNSKKRSYDWESHSESQASAKSQRQGYRTEAGPSYRNQLVVLPEDE</sequence>
<reference evidence="3 4" key="1">
    <citation type="journal article" date="2012" name="Science">
        <title>The Paleozoic origin of enzymatic lignin decomposition reconstructed from 31 fungal genomes.</title>
        <authorList>
            <person name="Floudas D."/>
            <person name="Binder M."/>
            <person name="Riley R."/>
            <person name="Barry K."/>
            <person name="Blanchette R.A."/>
            <person name="Henrissat B."/>
            <person name="Martinez A.T."/>
            <person name="Otillar R."/>
            <person name="Spatafora J.W."/>
            <person name="Yadav J.S."/>
            <person name="Aerts A."/>
            <person name="Benoit I."/>
            <person name="Boyd A."/>
            <person name="Carlson A."/>
            <person name="Copeland A."/>
            <person name="Coutinho P.M."/>
            <person name="de Vries R.P."/>
            <person name="Ferreira P."/>
            <person name="Findley K."/>
            <person name="Foster B."/>
            <person name="Gaskell J."/>
            <person name="Glotzer D."/>
            <person name="Gorecki P."/>
            <person name="Heitman J."/>
            <person name="Hesse C."/>
            <person name="Hori C."/>
            <person name="Igarashi K."/>
            <person name="Jurgens J.A."/>
            <person name="Kallen N."/>
            <person name="Kersten P."/>
            <person name="Kohler A."/>
            <person name="Kuees U."/>
            <person name="Kumar T.K.A."/>
            <person name="Kuo A."/>
            <person name="LaButti K."/>
            <person name="Larrondo L.F."/>
            <person name="Lindquist E."/>
            <person name="Ling A."/>
            <person name="Lombard V."/>
            <person name="Lucas S."/>
            <person name="Lundell T."/>
            <person name="Martin R."/>
            <person name="McLaughlin D.J."/>
            <person name="Morgenstern I."/>
            <person name="Morin E."/>
            <person name="Murat C."/>
            <person name="Nagy L.G."/>
            <person name="Nolan M."/>
            <person name="Ohm R.A."/>
            <person name="Patyshakuliyeva A."/>
            <person name="Rokas A."/>
            <person name="Ruiz-Duenas F.J."/>
            <person name="Sabat G."/>
            <person name="Salamov A."/>
            <person name="Samejima M."/>
            <person name="Schmutz J."/>
            <person name="Slot J.C."/>
            <person name="St John F."/>
            <person name="Stenlid J."/>
            <person name="Sun H."/>
            <person name="Sun S."/>
            <person name="Syed K."/>
            <person name="Tsang A."/>
            <person name="Wiebenga A."/>
            <person name="Young D."/>
            <person name="Pisabarro A."/>
            <person name="Eastwood D.C."/>
            <person name="Martin F."/>
            <person name="Cullen D."/>
            <person name="Grigoriev I.V."/>
            <person name="Hibbett D.S."/>
        </authorList>
    </citation>
    <scope>NUCLEOTIDE SEQUENCE [LARGE SCALE GENOMIC DNA]</scope>
    <source>
        <strain evidence="3 4">ATCC 11539</strain>
    </source>
</reference>
<dbReference type="InterPro" id="IPR000719">
    <property type="entry name" value="Prot_kinase_dom"/>
</dbReference>
<dbReference type="AlphaFoldDB" id="S7RMI4"/>
<feature type="region of interest" description="Disordered" evidence="1">
    <location>
        <begin position="625"/>
        <end position="644"/>
    </location>
</feature>
<dbReference type="InterPro" id="IPR011009">
    <property type="entry name" value="Kinase-like_dom_sf"/>
</dbReference>
<keyword evidence="4" id="KW-1185">Reference proteome</keyword>
<feature type="region of interest" description="Disordered" evidence="1">
    <location>
        <begin position="1"/>
        <end position="30"/>
    </location>
</feature>
<dbReference type="PANTHER" id="PTHR38248:SF2">
    <property type="entry name" value="FUNK1 11"/>
    <property type="match status" value="1"/>
</dbReference>
<dbReference type="Gene3D" id="1.10.510.10">
    <property type="entry name" value="Transferase(Phosphotransferase) domain 1"/>
    <property type="match status" value="1"/>
</dbReference>
<dbReference type="PROSITE" id="PS00109">
    <property type="entry name" value="PROTEIN_KINASE_TYR"/>
    <property type="match status" value="1"/>
</dbReference>
<feature type="domain" description="Protein kinase" evidence="2">
    <location>
        <begin position="314"/>
        <end position="646"/>
    </location>
</feature>
<name>S7RMI4_GLOTA</name>
<dbReference type="EMBL" id="KB469301">
    <property type="protein sequence ID" value="EPQ55650.1"/>
    <property type="molecule type" value="Genomic_DNA"/>
</dbReference>
<evidence type="ECO:0000259" key="2">
    <source>
        <dbReference type="PROSITE" id="PS50011"/>
    </source>
</evidence>